<dbReference type="CDD" id="cd00408">
    <property type="entry name" value="DHDPS-like"/>
    <property type="match status" value="1"/>
</dbReference>
<dbReference type="GO" id="GO:0008747">
    <property type="term" value="F:N-acetylneuraminate lyase activity"/>
    <property type="evidence" value="ECO:0007669"/>
    <property type="project" value="TreeGrafter"/>
</dbReference>
<sequence length="339" mass="37507">MACTWHVLTSIGSTVNRQEVTNTVLGGGTNPYSLCLEIRMQDTNFITALCTPLDDTESIDVAGLEAHIDDQLDHGINSLLAGGTMGFMQLLSMDSYRQLAEESVRLVRGRAELLVGVGDTSTAATMARIRAVENLPVDGLVVLTPYLIPYTQSELIDYFTDLADQSKKPIYLYDLPRMTGTKLENSTVRILSLHPNIHGIKCSDHFAVSRPLLSPRDEQFRVIIAQPTLLDVLLKAGVQEHLDGVFGFAPNWIGELQSALEREDWFSVTKIQNQFNELLSAMQSFDASIFATTTELLNLRGISGRMAPKPIRMLTAAEQERFRSLPIIQQAISQGAMDH</sequence>
<comment type="similarity">
    <text evidence="2">Belongs to the DapA family.</text>
</comment>
<feature type="active site" description="Schiff-base intermediate with substrate" evidence="3">
    <location>
        <position position="201"/>
    </location>
</feature>
<evidence type="ECO:0000256" key="3">
    <source>
        <dbReference type="PIRSR" id="PIRSR001365-1"/>
    </source>
</evidence>
<evidence type="ECO:0000313" key="5">
    <source>
        <dbReference type="Proteomes" id="UP000551616"/>
    </source>
</evidence>
<feature type="active site" description="Proton donor/acceptor" evidence="3">
    <location>
        <position position="173"/>
    </location>
</feature>
<dbReference type="GO" id="GO:0019262">
    <property type="term" value="P:N-acetylneuraminate catabolic process"/>
    <property type="evidence" value="ECO:0007669"/>
    <property type="project" value="TreeGrafter"/>
</dbReference>
<dbReference type="PANTHER" id="PTHR42849:SF1">
    <property type="entry name" value="N-ACETYLNEURAMINATE LYASE"/>
    <property type="match status" value="1"/>
</dbReference>
<proteinExistence type="inferred from homology"/>
<organism evidence="4 5">
    <name type="scientific">Bremerella alba</name>
    <dbReference type="NCBI Taxonomy" id="980252"/>
    <lineage>
        <taxon>Bacteria</taxon>
        <taxon>Pseudomonadati</taxon>
        <taxon>Planctomycetota</taxon>
        <taxon>Planctomycetia</taxon>
        <taxon>Pirellulales</taxon>
        <taxon>Pirellulaceae</taxon>
        <taxon>Bremerella</taxon>
    </lineage>
</organism>
<dbReference type="AlphaFoldDB" id="A0A7V9A5Y6"/>
<dbReference type="GO" id="GO:0005829">
    <property type="term" value="C:cytosol"/>
    <property type="evidence" value="ECO:0007669"/>
    <property type="project" value="TreeGrafter"/>
</dbReference>
<reference evidence="4 5" key="1">
    <citation type="submission" date="2020-05" db="EMBL/GenBank/DDBJ databases">
        <title>Bremerella alba sp. nov., a novel planctomycete isolated from the surface of the macroalga Fucus spiralis.</title>
        <authorList>
            <person name="Godinho O."/>
            <person name="Botelho R."/>
            <person name="Albuquerque L."/>
            <person name="Wiegand S."/>
            <person name="Da Costa M.S."/>
            <person name="Lobo-Da-Cunha A."/>
            <person name="Jogler C."/>
            <person name="Lage O.M."/>
        </authorList>
    </citation>
    <scope>NUCLEOTIDE SEQUENCE [LARGE SCALE GENOMIC DNA]</scope>
    <source>
        <strain evidence="4 5">FF15</strain>
    </source>
</reference>
<dbReference type="Pfam" id="PF00701">
    <property type="entry name" value="DHDPS"/>
    <property type="match status" value="1"/>
</dbReference>
<keyword evidence="5" id="KW-1185">Reference proteome</keyword>
<evidence type="ECO:0000256" key="1">
    <source>
        <dbReference type="ARBA" id="ARBA00023239"/>
    </source>
</evidence>
<name>A0A7V9A5Y6_9BACT</name>
<dbReference type="PANTHER" id="PTHR42849">
    <property type="entry name" value="N-ACETYLNEURAMINATE LYASE"/>
    <property type="match status" value="1"/>
</dbReference>
<dbReference type="Proteomes" id="UP000551616">
    <property type="component" value="Unassembled WGS sequence"/>
</dbReference>
<dbReference type="InterPro" id="IPR002220">
    <property type="entry name" value="DapA-like"/>
</dbReference>
<comment type="caution">
    <text evidence="4">The sequence shown here is derived from an EMBL/GenBank/DDBJ whole genome shotgun (WGS) entry which is preliminary data.</text>
</comment>
<keyword evidence="1 2" id="KW-0456">Lyase</keyword>
<dbReference type="SMART" id="SM01130">
    <property type="entry name" value="DHDPS"/>
    <property type="match status" value="1"/>
</dbReference>
<dbReference type="GO" id="GO:0008840">
    <property type="term" value="F:4-hydroxy-tetrahydrodipicolinate synthase activity"/>
    <property type="evidence" value="ECO:0007669"/>
    <property type="project" value="UniProtKB-EC"/>
</dbReference>
<dbReference type="Gene3D" id="3.20.20.70">
    <property type="entry name" value="Aldolase class I"/>
    <property type="match status" value="1"/>
</dbReference>
<dbReference type="EMBL" id="JABRWO010000002">
    <property type="protein sequence ID" value="MBA2113840.1"/>
    <property type="molecule type" value="Genomic_DNA"/>
</dbReference>
<dbReference type="InterPro" id="IPR013785">
    <property type="entry name" value="Aldolase_TIM"/>
</dbReference>
<dbReference type="PIRSF" id="PIRSF001365">
    <property type="entry name" value="DHDPS"/>
    <property type="match status" value="1"/>
</dbReference>
<evidence type="ECO:0000256" key="2">
    <source>
        <dbReference type="PIRNR" id="PIRNR001365"/>
    </source>
</evidence>
<accession>A0A7V9A5Y6</accession>
<dbReference type="EC" id="4.3.3.7" evidence="4"/>
<dbReference type="SUPFAM" id="SSF51569">
    <property type="entry name" value="Aldolase"/>
    <property type="match status" value="1"/>
</dbReference>
<evidence type="ECO:0000313" key="4">
    <source>
        <dbReference type="EMBL" id="MBA2113840.1"/>
    </source>
</evidence>
<gene>
    <name evidence="4" type="primary">dapA_3</name>
    <name evidence="4" type="ORF">HOV93_09930</name>
</gene>
<protein>
    <submittedName>
        <fullName evidence="4">4-hydroxy-tetrahydrodipicolinate synthase</fullName>
        <ecNumber evidence="4">4.3.3.7</ecNumber>
    </submittedName>
</protein>
<dbReference type="PRINTS" id="PR00146">
    <property type="entry name" value="DHPICSNTHASE"/>
</dbReference>